<dbReference type="AlphaFoldDB" id="A0A7I9V440"/>
<dbReference type="RefSeq" id="WP_267130312.1">
    <property type="nucleotide sequence ID" value="NZ_BJOV01000002.1"/>
</dbReference>
<evidence type="ECO:0000313" key="2">
    <source>
        <dbReference type="Proteomes" id="UP000444960"/>
    </source>
</evidence>
<dbReference type="EMBL" id="BJOV01000002">
    <property type="protein sequence ID" value="GEE00199.1"/>
    <property type="molecule type" value="Genomic_DNA"/>
</dbReference>
<name>A0A7I9V440_9ACTN</name>
<protein>
    <submittedName>
        <fullName evidence="1">Uncharacterized protein</fullName>
    </submittedName>
</protein>
<reference evidence="2" key="1">
    <citation type="submission" date="2019-06" db="EMBL/GenBank/DDBJ databases">
        <title>Gordonia isolated from sludge of a wastewater treatment plant.</title>
        <authorList>
            <person name="Tamura T."/>
            <person name="Aoyama K."/>
            <person name="Kang Y."/>
            <person name="Saito S."/>
            <person name="Akiyama N."/>
            <person name="Yazawa K."/>
            <person name="Gonoi T."/>
            <person name="Mikami Y."/>
        </authorList>
    </citation>
    <scope>NUCLEOTIDE SEQUENCE [LARGE SCALE GENOMIC DNA]</scope>
    <source>
        <strain evidence="2">NBRC 107696</strain>
    </source>
</reference>
<organism evidence="1 2">
    <name type="scientific">Gordonia spumicola</name>
    <dbReference type="NCBI Taxonomy" id="589161"/>
    <lineage>
        <taxon>Bacteria</taxon>
        <taxon>Bacillati</taxon>
        <taxon>Actinomycetota</taxon>
        <taxon>Actinomycetes</taxon>
        <taxon>Mycobacteriales</taxon>
        <taxon>Gordoniaceae</taxon>
        <taxon>Gordonia</taxon>
    </lineage>
</organism>
<sequence>MTSLAAWIADQITEAARPIAHRLTADTLSRLRIHITVRLSLEDA</sequence>
<keyword evidence="2" id="KW-1185">Reference proteome</keyword>
<accession>A0A7I9V440</accession>
<comment type="caution">
    <text evidence="1">The sequence shown here is derived from an EMBL/GenBank/DDBJ whole genome shotgun (WGS) entry which is preliminary data.</text>
</comment>
<dbReference type="Proteomes" id="UP000444960">
    <property type="component" value="Unassembled WGS sequence"/>
</dbReference>
<evidence type="ECO:0000313" key="1">
    <source>
        <dbReference type="EMBL" id="GEE00199.1"/>
    </source>
</evidence>
<proteinExistence type="predicted"/>
<gene>
    <name evidence="1" type="ORF">nbrc107696_06450</name>
</gene>